<feature type="compositionally biased region" description="Basic and acidic residues" evidence="6">
    <location>
        <begin position="257"/>
        <end position="267"/>
    </location>
</feature>
<feature type="compositionally biased region" description="Basic and acidic residues" evidence="6">
    <location>
        <begin position="423"/>
        <end position="445"/>
    </location>
</feature>
<feature type="region of interest" description="Disordered" evidence="6">
    <location>
        <begin position="2090"/>
        <end position="2113"/>
    </location>
</feature>
<dbReference type="InterPro" id="IPR001471">
    <property type="entry name" value="AP2/ERF_dom"/>
</dbReference>
<feature type="region of interest" description="Disordered" evidence="6">
    <location>
        <begin position="2376"/>
        <end position="2430"/>
    </location>
</feature>
<feature type="compositionally biased region" description="Low complexity" evidence="6">
    <location>
        <begin position="364"/>
        <end position="396"/>
    </location>
</feature>
<feature type="region of interest" description="Disordered" evidence="6">
    <location>
        <begin position="133"/>
        <end position="154"/>
    </location>
</feature>
<dbReference type="GO" id="GO:0003700">
    <property type="term" value="F:DNA-binding transcription factor activity"/>
    <property type="evidence" value="ECO:0007669"/>
    <property type="project" value="InterPro"/>
</dbReference>
<feature type="compositionally biased region" description="Low complexity" evidence="6">
    <location>
        <begin position="1001"/>
        <end position="1013"/>
    </location>
</feature>
<feature type="compositionally biased region" description="Basic and acidic residues" evidence="6">
    <location>
        <begin position="2478"/>
        <end position="2499"/>
    </location>
</feature>
<feature type="compositionally biased region" description="Low complexity" evidence="6">
    <location>
        <begin position="1385"/>
        <end position="1395"/>
    </location>
</feature>
<feature type="compositionally biased region" description="Low complexity" evidence="6">
    <location>
        <begin position="1987"/>
        <end position="2028"/>
    </location>
</feature>
<dbReference type="GO" id="GO:0005634">
    <property type="term" value="C:nucleus"/>
    <property type="evidence" value="ECO:0007669"/>
    <property type="project" value="UniProtKB-SubCell"/>
</dbReference>
<sequence>MLLVKKPQEVATAAKTGSSGSLCRTESARSEEETSSCIYVGDLACRSSSLTEEPSSEGSVSGTAMREEGRGRKSVSCLSAEAGGELQNVPLLCKPGGTLPPGLPTHMSAACSKQEDCAAAANGQGKENLFEKDSSWVSLPRSQPRPSSPVSPFPSASVTQCAQHFSCSTASPSLCIDLTSASSPSSAPCLSSLPSYYPSSASPSSSPVAVCSPSPRTLTAVSTSQSSPASSATARDQQASSPVSGPQRAVLDSSLIADRDSEDRAHAADSGCDRSSTSSSCSMRPQCQRDCAGTHTASSGSVRCDGTGDSQDWTAKSCSPSLVFSSLHSSSRSTPQALSGSPTDGSVLRASRAASTLPVPPSPVSSSLCQPPASSFSSSSPSQDSSLGTSSRSLQSACDSGRSVTLEQPSGGVRPGSVSEVASDTRVHGRTSSRCDGDVPEHETTPRVGSNGDKEDDPSEDKVSASISSLSGDTHPSPVSSDLQLQLRTEKASLVRSETASDVSACSCTPDSLLRRNDSCDSSVPTLPASAQHTGEVCAAAHGACVVAACGERQAASRLGFPFSVDKTATMFPCLASSCGSQRVPGSEGEARLNDLTSAFELFRPHASAFPCTVAQQAEVYVQLLTGLVKLRASFWRSTTRSHAFSFHIFQIRNAKTDSDLGPYREIFEPLFSRLGLPLTHTPAVPHLAEWVLLKNLSSDKEVEEEQKGNLDSLMGDEHGQQDDHALRGFERGAASARKWSGGSRGHAKELASASQRRRSSSTRSPSPSLSDENDVIGSSPFSGEGLDGQRCSAFAPLQSDGERHVSPITELVKQDGPRSLGRALETVYEALDRLFISSKEAHDFCLTPAFPEAIFEPPQDAMALERVRVGHQPRTLSSSAFAAERLGLAPLSRLRSGSLGETERRCSTPIVGRGSGTVTASLSARLSSFFPQPYGKQSFSRSGGTPAALSHPDHGLRLFRYPGFTGRRDWRGEDLPVGSLSLHHHDAQLLSGEVPVSPASSAVSSVPPLASPQGHEMSSSFGVSPSLPIPHPPLSNPFQSEAGYLHASAGEGSAAGLAQAVSEVSSSQRALSGSTVLVAEGILSQSGRMTTRGAAAAIQAGINRDTETAERSVSGDGVFGEGRSIHSSLQDSVIGTAASNTGSSSSLDQGISQAHVSEGMMLLESKREKSGAGPMEASVPVSSGLPSVASCSEEGCLGSTNAAVCRLFDDAKQQDLSQTMGLLTPNLAKQGGGPGSVASACVANPILTSLHANGSPGIAGAGQPAAMLRQLTCQPRSHLSVVHPTSLALPVAGPPSGALAPVSPTDLTGQGTIFPVSSVDGAPPSRPLNTQRGSGAVSISSSASVPVSQPGGAPVSQETPSASSGDGLKTSVPPGSSEKDERPSGSAGTVSGTSGEVGGTKQGLSVFSSSSCATLPAGAPSLPLAISFTPLQLQQLQLHPSNVALFTNLSLPSSSTVLSQQTGTCVASPMFVAGGGNVSLSQLTGSVSGQNPACSAAFPLPSSPTGDPAANVFGSSQSQATNGLAINTSPGFLLQNLPGVSGGGNAAPSLRAQVTPSGQLFLSYSLSSGTTPGATSVSSTPVGGTPFGGVKCGTLNVPFIRMPSTTTAVSTPGAFGASRDTSEAGQSTGSESRGGLPSYQGSAPVGGAVPVVPGALAAAGSVLSAGARSVSFCEPRVHGGIERQGALAGPGALSAATVGPEDDTLCRASDGGMSQKGDARGPDDGQGTRDTATGSNSLSDPTSRSPFPLFQLFRNGWWATPIPPEDPPLDRDATEALLPFLPSFPAVVYDKEEHCFFSLWRMKDGLVQRRRCECAVLGVREAHRQAVQTVCRLTRRPPGVVYDCKSGKWSVCVTRHNGRHRASFSVKKFGFEGAHEKAMDWYEAKRVQLGLHDNPTCAEIVDFDAGVKANPAALLDIVRKAVDAAPPAQPVRAPPPAQKGETPLDAEDGREESNDQDKKNAGSAGGVDGGDTSAGPLAAAVRPPRNAASGLGANAAGSDSLPASGSASSNSSSASPPASSTAVSFSALKQDGETAAPGEGGNNPEKAAVRNEEDNAHVKQCESCSVNEKENFQAERGLHAPCNEQSANSAVTVSGDTGLQRGPERGTAQANDVEATRMETNTEPPVSVLSTSQGTAGVSAVCSVPRAFGGESTCHTTDVQPSTAASSSLPGSQTASRITSFTLLRHSQGMSSDRASPASPPALSAEATLSATVSLPDSGAGPEPIKSSLAMAVECGKVVTNNRDIFHAMELPVLKNLRESTGDLGRFATCIAGGDVQFTSCGYPALTESARSGAKSSRGEESQSESGSACSAGLRDSLEERTSSHTAEVVAGQPTAACTIYDETTFDQDAQTPFPWSAVSRIGSPVKVILERSLTSGIPCGGNGRRQGSRGLNASNAPRARAADKSNANKENKEEGLQGNGKGNPGEEAGNTVEIKVECAPSSEVNICPTQALRAHHDADVFRSVVPESPNGRHHGRQDEEGHERSKLDCSPPTDREAASSVLLTDGDRACSGCADQVTPSAKPPTGRTTGGEENRASVSSCEGMATAIKGAGDAVRADPGARKRACEEDPMELKKRKCGTESLSSCLEVGEPATA</sequence>
<keyword evidence="5" id="KW-0539">Nucleus</keyword>
<proteinExistence type="predicted"/>
<feature type="compositionally biased region" description="Polar residues" evidence="6">
    <location>
        <begin position="334"/>
        <end position="344"/>
    </location>
</feature>
<feature type="compositionally biased region" description="Basic and acidic residues" evidence="6">
    <location>
        <begin position="1952"/>
        <end position="1961"/>
    </location>
</feature>
<feature type="compositionally biased region" description="Low complexity" evidence="6">
    <location>
        <begin position="207"/>
        <end position="234"/>
    </location>
</feature>
<feature type="compositionally biased region" description="Polar residues" evidence="6">
    <location>
        <begin position="235"/>
        <end position="244"/>
    </location>
</feature>
<comment type="subcellular location">
    <subcellularLocation>
        <location evidence="1">Nucleus</location>
    </subcellularLocation>
</comment>
<feature type="region of interest" description="Disordered" evidence="6">
    <location>
        <begin position="207"/>
        <end position="285"/>
    </location>
</feature>
<feature type="region of interest" description="Disordered" evidence="6">
    <location>
        <begin position="1688"/>
        <end position="1746"/>
    </location>
</feature>
<feature type="compositionally biased region" description="Low complexity" evidence="6">
    <location>
        <begin position="762"/>
        <end position="771"/>
    </location>
</feature>
<evidence type="ECO:0000256" key="6">
    <source>
        <dbReference type="SAM" id="MobiDB-lite"/>
    </source>
</evidence>
<feature type="region of interest" description="Disordered" evidence="6">
    <location>
        <begin position="1927"/>
        <end position="2057"/>
    </location>
</feature>
<evidence type="ECO:0000313" key="9">
    <source>
        <dbReference type="Proteomes" id="UP000028837"/>
    </source>
</evidence>
<feature type="compositionally biased region" description="Basic and acidic residues" evidence="6">
    <location>
        <begin position="2402"/>
        <end position="2417"/>
    </location>
</feature>
<gene>
    <name evidence="8" type="ORF">TGDOM2_203690</name>
</gene>
<feature type="compositionally biased region" description="Basic and acidic residues" evidence="6">
    <location>
        <begin position="2557"/>
        <end position="2575"/>
    </location>
</feature>
<name>A0A086K0J2_TOXGO</name>
<feature type="region of interest" description="Disordered" evidence="6">
    <location>
        <begin position="330"/>
        <end position="485"/>
    </location>
</feature>
<keyword evidence="3" id="KW-0238">DNA-binding</keyword>
<evidence type="ECO:0000256" key="3">
    <source>
        <dbReference type="ARBA" id="ARBA00023125"/>
    </source>
</evidence>
<feature type="compositionally biased region" description="Low complexity" evidence="6">
    <location>
        <begin position="1688"/>
        <end position="1697"/>
    </location>
</feature>
<feature type="compositionally biased region" description="Polar residues" evidence="6">
    <location>
        <begin position="465"/>
        <end position="485"/>
    </location>
</feature>
<dbReference type="VEuPathDB" id="ToxoDB:TGDOM2_203690"/>
<dbReference type="GO" id="GO:0003677">
    <property type="term" value="F:DNA binding"/>
    <property type="evidence" value="ECO:0007669"/>
    <property type="project" value="UniProtKB-KW"/>
</dbReference>
<feature type="region of interest" description="Disordered" evidence="6">
    <location>
        <begin position="2293"/>
        <end position="2331"/>
    </location>
</feature>
<comment type="caution">
    <text evidence="8">The sequence shown here is derived from an EMBL/GenBank/DDBJ whole genome shotgun (WGS) entry which is preliminary data.</text>
</comment>
<keyword evidence="2" id="KW-0805">Transcription regulation</keyword>
<evidence type="ECO:0000259" key="7">
    <source>
        <dbReference type="Pfam" id="PF00847"/>
    </source>
</evidence>
<organism evidence="8 9">
    <name type="scientific">Toxoplasma gondii GAB2-2007-GAL-DOM2</name>
    <dbReference type="NCBI Taxonomy" id="1130820"/>
    <lineage>
        <taxon>Eukaryota</taxon>
        <taxon>Sar</taxon>
        <taxon>Alveolata</taxon>
        <taxon>Apicomplexa</taxon>
        <taxon>Conoidasida</taxon>
        <taxon>Coccidia</taxon>
        <taxon>Eucoccidiorida</taxon>
        <taxon>Eimeriorina</taxon>
        <taxon>Sarcocystidae</taxon>
        <taxon>Toxoplasma</taxon>
    </lineage>
</organism>
<feature type="region of interest" description="Disordered" evidence="6">
    <location>
        <begin position="1"/>
        <end position="33"/>
    </location>
</feature>
<evidence type="ECO:0000256" key="2">
    <source>
        <dbReference type="ARBA" id="ARBA00023015"/>
    </source>
</evidence>
<feature type="compositionally biased region" description="Polar residues" evidence="6">
    <location>
        <begin position="2154"/>
        <end position="2174"/>
    </location>
</feature>
<evidence type="ECO:0000313" key="8">
    <source>
        <dbReference type="EMBL" id="KFG37910.1"/>
    </source>
</evidence>
<dbReference type="OrthoDB" id="332032at2759"/>
<evidence type="ECO:0000256" key="4">
    <source>
        <dbReference type="ARBA" id="ARBA00023163"/>
    </source>
</evidence>
<keyword evidence="4" id="KW-0804">Transcription</keyword>
<feature type="region of interest" description="Disordered" evidence="6">
    <location>
        <begin position="734"/>
        <end position="789"/>
    </location>
</feature>
<feature type="region of interest" description="Disordered" evidence="6">
    <location>
        <begin position="1001"/>
        <end position="1024"/>
    </location>
</feature>
<accession>A0A086K0J2</accession>
<feature type="domain" description="AP2/ERF" evidence="7">
    <location>
        <begin position="1838"/>
        <end position="1885"/>
    </location>
</feature>
<evidence type="ECO:0000256" key="1">
    <source>
        <dbReference type="ARBA" id="ARBA00004123"/>
    </source>
</evidence>
<dbReference type="Proteomes" id="UP000028837">
    <property type="component" value="Unassembled WGS sequence"/>
</dbReference>
<feature type="compositionally biased region" description="Polar residues" evidence="6">
    <location>
        <begin position="1729"/>
        <end position="1746"/>
    </location>
</feature>
<feature type="compositionally biased region" description="Low complexity" evidence="6">
    <location>
        <begin position="1334"/>
        <end position="1353"/>
    </location>
</feature>
<feature type="compositionally biased region" description="Low complexity" evidence="6">
    <location>
        <begin position="2305"/>
        <end position="2314"/>
    </location>
</feature>
<protein>
    <submittedName>
        <fullName evidence="8">AP2 domain transcription factor AP2VIIa-5</fullName>
    </submittedName>
</protein>
<feature type="compositionally biased region" description="Pro residues" evidence="6">
    <location>
        <begin position="1928"/>
        <end position="1938"/>
    </location>
</feature>
<feature type="compositionally biased region" description="Basic and acidic residues" evidence="6">
    <location>
        <begin position="1718"/>
        <end position="1728"/>
    </location>
</feature>
<feature type="compositionally biased region" description="Low complexity" evidence="6">
    <location>
        <begin position="269"/>
        <end position="282"/>
    </location>
</feature>
<feature type="region of interest" description="Disordered" evidence="6">
    <location>
        <begin position="1609"/>
        <end position="1642"/>
    </location>
</feature>
<feature type="compositionally biased region" description="Basic and acidic residues" evidence="6">
    <location>
        <begin position="2048"/>
        <end position="2057"/>
    </location>
</feature>
<feature type="region of interest" description="Disordered" evidence="6">
    <location>
        <begin position="2153"/>
        <end position="2174"/>
    </location>
</feature>
<feature type="region of interest" description="Disordered" evidence="6">
    <location>
        <begin position="1312"/>
        <end position="1399"/>
    </location>
</feature>
<feature type="region of interest" description="Disordered" evidence="6">
    <location>
        <begin position="2466"/>
        <end position="2576"/>
    </location>
</feature>
<reference evidence="8 9" key="1">
    <citation type="submission" date="2014-02" db="EMBL/GenBank/DDBJ databases">
        <authorList>
            <person name="Sibley D."/>
            <person name="Venepally P."/>
            <person name="Karamycheva S."/>
            <person name="Hadjithomas M."/>
            <person name="Khan A."/>
            <person name="Brunk B."/>
            <person name="Roos D."/>
            <person name="Caler E."/>
            <person name="Lorenzi H."/>
        </authorList>
    </citation>
    <scope>NUCLEOTIDE SEQUENCE [LARGE SCALE GENOMIC DNA]</scope>
    <source>
        <strain evidence="8 9">GAB2-2007-GAL-DOM2</strain>
    </source>
</reference>
<dbReference type="Gene3D" id="1.20.5.2050">
    <property type="match status" value="1"/>
</dbReference>
<feature type="compositionally biased region" description="Polar residues" evidence="6">
    <location>
        <begin position="47"/>
        <end position="62"/>
    </location>
</feature>
<dbReference type="EMBL" id="AHZU02000972">
    <property type="protein sequence ID" value="KFG37910.1"/>
    <property type="molecule type" value="Genomic_DNA"/>
</dbReference>
<feature type="region of interest" description="Disordered" evidence="6">
    <location>
        <begin position="47"/>
        <end position="76"/>
    </location>
</feature>
<evidence type="ECO:0000256" key="5">
    <source>
        <dbReference type="ARBA" id="ARBA00023242"/>
    </source>
</evidence>
<dbReference type="Pfam" id="PF00847">
    <property type="entry name" value="AP2"/>
    <property type="match status" value="1"/>
</dbReference>